<dbReference type="EMBL" id="CP091139">
    <property type="protein sequence ID" value="UUT34621.1"/>
    <property type="molecule type" value="Genomic_DNA"/>
</dbReference>
<dbReference type="Gene3D" id="3.40.50.10540">
    <property type="entry name" value="Crotonobetainyl-coa:carnitine coa-transferase, domain 1"/>
    <property type="match status" value="1"/>
</dbReference>
<protein>
    <submittedName>
        <fullName evidence="3">CoA transferase</fullName>
    </submittedName>
</protein>
<feature type="region of interest" description="Disordered" evidence="2">
    <location>
        <begin position="98"/>
        <end position="121"/>
    </location>
</feature>
<evidence type="ECO:0000256" key="1">
    <source>
        <dbReference type="ARBA" id="ARBA00022679"/>
    </source>
</evidence>
<dbReference type="PANTHER" id="PTHR48228">
    <property type="entry name" value="SUCCINYL-COA--D-CITRAMALATE COA-TRANSFERASE"/>
    <property type="match status" value="1"/>
</dbReference>
<organism evidence="3 4">
    <name type="scientific">Microbacterium elymi</name>
    <dbReference type="NCBI Taxonomy" id="2909587"/>
    <lineage>
        <taxon>Bacteria</taxon>
        <taxon>Bacillati</taxon>
        <taxon>Actinomycetota</taxon>
        <taxon>Actinomycetes</taxon>
        <taxon>Micrococcales</taxon>
        <taxon>Microbacteriaceae</taxon>
        <taxon>Microbacterium</taxon>
    </lineage>
</organism>
<dbReference type="PANTHER" id="PTHR48228:SF6">
    <property type="entry name" value="L-CARNITINE COA-TRANSFERASE"/>
    <property type="match status" value="1"/>
</dbReference>
<keyword evidence="1 3" id="KW-0808">Transferase</keyword>
<dbReference type="InterPro" id="IPR003673">
    <property type="entry name" value="CoA-Trfase_fam_III"/>
</dbReference>
<dbReference type="SUPFAM" id="SSF89796">
    <property type="entry name" value="CoA-transferase family III (CaiB/BaiF)"/>
    <property type="match status" value="1"/>
</dbReference>
<accession>A0ABY5NHL1</accession>
<reference evidence="3" key="1">
    <citation type="submission" date="2022-01" db="EMBL/GenBank/DDBJ databases">
        <title>Microbacterium eymi and Microbacterium rhizovicinus sp. nov., isolated from the rhizospheric soil of Elymus tsukushiensis, a plant native to the Dokdo Islands, Republic of Korea.</title>
        <authorList>
            <person name="Hwang Y.J."/>
        </authorList>
    </citation>
    <scope>NUCLEOTIDE SEQUENCE</scope>
    <source>
        <strain evidence="3">KUDC0405</strain>
    </source>
</reference>
<sequence>MNAPDQQNTATDSTPAALAGVRVLDVSTLFAGPLAATFLGDFGADVIKVEHPDRPDAARGHGPQKQGASLWWKTLGRNKRDVTINLSQAEGAEILLASGRRRRRDDRELPARNARTMGAES</sequence>
<gene>
    <name evidence="3" type="ORF">L2X98_29430</name>
</gene>
<dbReference type="GO" id="GO:0016740">
    <property type="term" value="F:transferase activity"/>
    <property type="evidence" value="ECO:0007669"/>
    <property type="project" value="UniProtKB-KW"/>
</dbReference>
<dbReference type="Pfam" id="PF02515">
    <property type="entry name" value="CoA_transf_3"/>
    <property type="match status" value="1"/>
</dbReference>
<evidence type="ECO:0000313" key="3">
    <source>
        <dbReference type="EMBL" id="UUT34621.1"/>
    </source>
</evidence>
<dbReference type="InterPro" id="IPR050509">
    <property type="entry name" value="CoA-transferase_III"/>
</dbReference>
<dbReference type="Proteomes" id="UP001054811">
    <property type="component" value="Chromosome"/>
</dbReference>
<keyword evidence="4" id="KW-1185">Reference proteome</keyword>
<dbReference type="InterPro" id="IPR023606">
    <property type="entry name" value="CoA-Trfase_III_dom_1_sf"/>
</dbReference>
<name>A0ABY5NHL1_9MICO</name>
<evidence type="ECO:0000313" key="4">
    <source>
        <dbReference type="Proteomes" id="UP001054811"/>
    </source>
</evidence>
<evidence type="ECO:0000256" key="2">
    <source>
        <dbReference type="SAM" id="MobiDB-lite"/>
    </source>
</evidence>
<proteinExistence type="predicted"/>
<dbReference type="RefSeq" id="WP_259611147.1">
    <property type="nucleotide sequence ID" value="NZ_CP091139.2"/>
</dbReference>